<organism evidence="5 6">
    <name type="scientific">Suillus placidus</name>
    <dbReference type="NCBI Taxonomy" id="48579"/>
    <lineage>
        <taxon>Eukaryota</taxon>
        <taxon>Fungi</taxon>
        <taxon>Dikarya</taxon>
        <taxon>Basidiomycota</taxon>
        <taxon>Agaricomycotina</taxon>
        <taxon>Agaricomycetes</taxon>
        <taxon>Agaricomycetidae</taxon>
        <taxon>Boletales</taxon>
        <taxon>Suillineae</taxon>
        <taxon>Suillaceae</taxon>
        <taxon>Suillus</taxon>
    </lineage>
</organism>
<evidence type="ECO:0000259" key="4">
    <source>
        <dbReference type="PROSITE" id="PS50280"/>
    </source>
</evidence>
<dbReference type="GO" id="GO:0031507">
    <property type="term" value="P:heterochromatin formation"/>
    <property type="evidence" value="ECO:0007669"/>
    <property type="project" value="TreeGrafter"/>
</dbReference>
<dbReference type="PANTHER" id="PTHR45747:SF4">
    <property type="entry name" value="HISTONE-LYSINE N-METHYLTRANSFERASE E(Z)"/>
    <property type="match status" value="1"/>
</dbReference>
<dbReference type="InterPro" id="IPR045318">
    <property type="entry name" value="EZH1/2-like"/>
</dbReference>
<gene>
    <name evidence="5" type="ORF">EV702DRAFT_95273</name>
</gene>
<dbReference type="InterPro" id="IPR046341">
    <property type="entry name" value="SET_dom_sf"/>
</dbReference>
<dbReference type="PANTHER" id="PTHR45747">
    <property type="entry name" value="HISTONE-LYSINE N-METHYLTRANSFERASE E(Z)"/>
    <property type="match status" value="1"/>
</dbReference>
<evidence type="ECO:0000256" key="3">
    <source>
        <dbReference type="SAM" id="MobiDB-lite"/>
    </source>
</evidence>
<dbReference type="Proteomes" id="UP000714275">
    <property type="component" value="Unassembled WGS sequence"/>
</dbReference>
<reference evidence="5" key="1">
    <citation type="journal article" date="2020" name="New Phytol.">
        <title>Comparative genomics reveals dynamic genome evolution in host specialist ectomycorrhizal fungi.</title>
        <authorList>
            <person name="Lofgren L.A."/>
            <person name="Nguyen N.H."/>
            <person name="Vilgalys R."/>
            <person name="Ruytinx J."/>
            <person name="Liao H.L."/>
            <person name="Branco S."/>
            <person name="Kuo A."/>
            <person name="LaButti K."/>
            <person name="Lipzen A."/>
            <person name="Andreopoulos W."/>
            <person name="Pangilinan J."/>
            <person name="Riley R."/>
            <person name="Hundley H."/>
            <person name="Na H."/>
            <person name="Barry K."/>
            <person name="Grigoriev I.V."/>
            <person name="Stajich J.E."/>
            <person name="Kennedy P.G."/>
        </authorList>
    </citation>
    <scope>NUCLEOTIDE SEQUENCE</scope>
    <source>
        <strain evidence="5">DOB743</strain>
    </source>
</reference>
<sequence>MEPIIDGTEEGDLSNLTPKLPEYRTYTELRELGLRIYKQVWKEFYEWEQRECQQIIHALAGRRVPGEKEKYNKMIDRLLDSGALQDSEMQIDSENPNQPLLVVTQYDAEDRGISYQLEMEEISVDPTFEAHPPYESCPPINQSVRLKVREAVDFIPYGDEENFPVMEYLDQFQSFAWEEDFDPDSEMIQIETVRRLHKTWDISIKNIDRMRIFPKPLRESYNEGLLWERFQRDFLRWPGGTEDDMEEACSEPAADDLLARLSSVLGTFCSNLNCLRTLCTTHSSLHPQSGSFGGGRPKVTNQSIRLSEGEPCGEECFRLTDESYMDKVYWENKSDLETLRTILSISPDLFPCRLADLCFKPCREVFVQRSHIYPDHMVYDDDPTDTGDTENHTKNNKTRRKARKPRLKFEEDANHSLYVPLAPCNHKGPCEKERCECYRRERHCQLACRCGARCDPENVCPGFARSAMQGATDDPCINTKLQRNYTKAVEIRRADYGLGAFAVQDMELGDFIGDYVGNMLTSGDVENLDPVIKHNGRNYFFEFSGENTEEMLDAAPVGNATRFLNHATAELANCEARILLVNGEHHIGFFTTKAVARGKELFLWYGDSYWPDKGDNLEPSSD</sequence>
<accession>A0A9P7A0P5</accession>
<dbReference type="Gene3D" id="2.170.270.10">
    <property type="entry name" value="SET domain"/>
    <property type="match status" value="1"/>
</dbReference>
<dbReference type="InterPro" id="IPR001214">
    <property type="entry name" value="SET_dom"/>
</dbReference>
<proteinExistence type="predicted"/>
<keyword evidence="6" id="KW-1185">Reference proteome</keyword>
<keyword evidence="1" id="KW-0805">Transcription regulation</keyword>
<dbReference type="GO" id="GO:0046976">
    <property type="term" value="F:histone H3K27 methyltransferase activity"/>
    <property type="evidence" value="ECO:0007669"/>
    <property type="project" value="TreeGrafter"/>
</dbReference>
<evidence type="ECO:0000313" key="6">
    <source>
        <dbReference type="Proteomes" id="UP000714275"/>
    </source>
</evidence>
<dbReference type="OrthoDB" id="6141102at2759"/>
<protein>
    <recommendedName>
        <fullName evidence="4">SET domain-containing protein</fullName>
    </recommendedName>
</protein>
<comment type="caution">
    <text evidence="5">The sequence shown here is derived from an EMBL/GenBank/DDBJ whole genome shotgun (WGS) entry which is preliminary data.</text>
</comment>
<evidence type="ECO:0000313" key="5">
    <source>
        <dbReference type="EMBL" id="KAG1779291.1"/>
    </source>
</evidence>
<dbReference type="EMBL" id="JABBWD010000012">
    <property type="protein sequence ID" value="KAG1779291.1"/>
    <property type="molecule type" value="Genomic_DNA"/>
</dbReference>
<dbReference type="AlphaFoldDB" id="A0A9P7A0P5"/>
<dbReference type="SMART" id="SM00317">
    <property type="entry name" value="SET"/>
    <property type="match status" value="1"/>
</dbReference>
<evidence type="ECO:0000256" key="2">
    <source>
        <dbReference type="ARBA" id="ARBA00023163"/>
    </source>
</evidence>
<feature type="compositionally biased region" description="Basic residues" evidence="3">
    <location>
        <begin position="394"/>
        <end position="405"/>
    </location>
</feature>
<dbReference type="Pfam" id="PF00856">
    <property type="entry name" value="SET"/>
    <property type="match status" value="1"/>
</dbReference>
<evidence type="ECO:0000256" key="1">
    <source>
        <dbReference type="ARBA" id="ARBA00023015"/>
    </source>
</evidence>
<feature type="domain" description="SET" evidence="4">
    <location>
        <begin position="479"/>
        <end position="606"/>
    </location>
</feature>
<keyword evidence="2" id="KW-0804">Transcription</keyword>
<feature type="region of interest" description="Disordered" evidence="3">
    <location>
        <begin position="382"/>
        <end position="405"/>
    </location>
</feature>
<dbReference type="GO" id="GO:0003682">
    <property type="term" value="F:chromatin binding"/>
    <property type="evidence" value="ECO:0007669"/>
    <property type="project" value="TreeGrafter"/>
</dbReference>
<dbReference type="SUPFAM" id="SSF82199">
    <property type="entry name" value="SET domain"/>
    <property type="match status" value="1"/>
</dbReference>
<dbReference type="GO" id="GO:0035098">
    <property type="term" value="C:ESC/E(Z) complex"/>
    <property type="evidence" value="ECO:0007669"/>
    <property type="project" value="TreeGrafter"/>
</dbReference>
<dbReference type="PROSITE" id="PS50280">
    <property type="entry name" value="SET"/>
    <property type="match status" value="1"/>
</dbReference>
<name>A0A9P7A0P5_9AGAM</name>